<keyword evidence="8" id="KW-0496">Mitochondrion</keyword>
<dbReference type="InterPro" id="IPR035427">
    <property type="entry name" value="Tim10-like_dom_sf"/>
</dbReference>
<keyword evidence="3 8" id="KW-0999">Mitochondrion inner membrane</keyword>
<keyword evidence="3 8" id="KW-0472">Membrane</keyword>
<organism evidence="10 11">
    <name type="scientific">Aspergillus coremiiformis</name>
    <dbReference type="NCBI Taxonomy" id="138285"/>
    <lineage>
        <taxon>Eukaryota</taxon>
        <taxon>Fungi</taxon>
        <taxon>Dikarya</taxon>
        <taxon>Ascomycota</taxon>
        <taxon>Pezizomycotina</taxon>
        <taxon>Eurotiomycetes</taxon>
        <taxon>Eurotiomycetidae</taxon>
        <taxon>Eurotiales</taxon>
        <taxon>Aspergillaceae</taxon>
        <taxon>Aspergillus</taxon>
        <taxon>Aspergillus subgen. Circumdati</taxon>
    </lineage>
</organism>
<evidence type="ECO:0000256" key="7">
    <source>
        <dbReference type="ARBA" id="ARBA00023186"/>
    </source>
</evidence>
<evidence type="ECO:0000256" key="3">
    <source>
        <dbReference type="ARBA" id="ARBA00022792"/>
    </source>
</evidence>
<comment type="subunit">
    <text evidence="8">Heterohexamer.</text>
</comment>
<evidence type="ECO:0000256" key="6">
    <source>
        <dbReference type="ARBA" id="ARBA00023157"/>
    </source>
</evidence>
<dbReference type="Pfam" id="PF02953">
    <property type="entry name" value="zf-Tim10_DDP"/>
    <property type="match status" value="1"/>
</dbReference>
<sequence length="120" mass="13638">MDRSSFTSPALPITLITPVQSSDIPRLFSETRMDQQLDVSKLSDADKKELNQILTNEAQKSNIQQTVHHLADICWKKCITGRISDSRLGQPEETCAQNCVERWMDTNITVLKHLEALRSQ</sequence>
<dbReference type="SUPFAM" id="SSF144122">
    <property type="entry name" value="Tim10-like"/>
    <property type="match status" value="1"/>
</dbReference>
<dbReference type="OrthoDB" id="344165at2759"/>
<evidence type="ECO:0000256" key="4">
    <source>
        <dbReference type="ARBA" id="ARBA00022927"/>
    </source>
</evidence>
<evidence type="ECO:0000256" key="1">
    <source>
        <dbReference type="ARBA" id="ARBA00004137"/>
    </source>
</evidence>
<feature type="domain" description="Tim10-like" evidence="9">
    <location>
        <begin position="52"/>
        <end position="115"/>
    </location>
</feature>
<dbReference type="Proteomes" id="UP000327118">
    <property type="component" value="Unassembled WGS sequence"/>
</dbReference>
<keyword evidence="6 8" id="KW-1015">Disulfide bond</keyword>
<keyword evidence="7 8" id="KW-0143">Chaperone</keyword>
<dbReference type="GO" id="GO:0015031">
    <property type="term" value="P:protein transport"/>
    <property type="evidence" value="ECO:0007669"/>
    <property type="project" value="UniProtKB-KW"/>
</dbReference>
<comment type="similarity">
    <text evidence="2 8">Belongs to the small Tim family.</text>
</comment>
<dbReference type="InterPro" id="IPR004217">
    <property type="entry name" value="Tim10-like"/>
</dbReference>
<evidence type="ECO:0000259" key="9">
    <source>
        <dbReference type="Pfam" id="PF02953"/>
    </source>
</evidence>
<comment type="subcellular location">
    <subcellularLocation>
        <location evidence="1 8">Mitochondrion inner membrane</location>
        <topology evidence="1 8">Peripheral membrane protein</topology>
        <orientation evidence="1 8">Intermembrane side</orientation>
    </subcellularLocation>
</comment>
<keyword evidence="11" id="KW-1185">Reference proteome</keyword>
<name>A0A5N6YRY1_9EURO</name>
<comment type="domain">
    <text evidence="8">The twin CX3C motif contains 4 conserved Cys residues that form 2 disulfide bonds in the mitochondrial intermembrane space.</text>
</comment>
<dbReference type="AlphaFoldDB" id="A0A5N6YRY1"/>
<keyword evidence="4 8" id="KW-0653">Protein transport</keyword>
<evidence type="ECO:0000256" key="5">
    <source>
        <dbReference type="ARBA" id="ARBA00023010"/>
    </source>
</evidence>
<evidence type="ECO:0000313" key="10">
    <source>
        <dbReference type="EMBL" id="KAE8348262.1"/>
    </source>
</evidence>
<evidence type="ECO:0000256" key="2">
    <source>
        <dbReference type="ARBA" id="ARBA00006720"/>
    </source>
</evidence>
<reference evidence="11" key="1">
    <citation type="submission" date="2019-04" db="EMBL/GenBank/DDBJ databases">
        <title>Friends and foes A comparative genomics studyof 23 Aspergillus species from section Flavi.</title>
        <authorList>
            <consortium name="DOE Joint Genome Institute"/>
            <person name="Kjaerbolling I."/>
            <person name="Vesth T."/>
            <person name="Frisvad J.C."/>
            <person name="Nybo J.L."/>
            <person name="Theobald S."/>
            <person name="Kildgaard S."/>
            <person name="Isbrandt T."/>
            <person name="Kuo A."/>
            <person name="Sato A."/>
            <person name="Lyhne E.K."/>
            <person name="Kogle M.E."/>
            <person name="Wiebenga A."/>
            <person name="Kun R.S."/>
            <person name="Lubbers R.J."/>
            <person name="Makela M.R."/>
            <person name="Barry K."/>
            <person name="Chovatia M."/>
            <person name="Clum A."/>
            <person name="Daum C."/>
            <person name="Haridas S."/>
            <person name="He G."/>
            <person name="LaButti K."/>
            <person name="Lipzen A."/>
            <person name="Mondo S."/>
            <person name="Riley R."/>
            <person name="Salamov A."/>
            <person name="Simmons B.A."/>
            <person name="Magnuson J.K."/>
            <person name="Henrissat B."/>
            <person name="Mortensen U.H."/>
            <person name="Larsen T.O."/>
            <person name="Devries R.P."/>
            <person name="Grigoriev I.V."/>
            <person name="Machida M."/>
            <person name="Baker S.E."/>
            <person name="Andersen M.R."/>
        </authorList>
    </citation>
    <scope>NUCLEOTIDE SEQUENCE [LARGE SCALE GENOMIC DNA]</scope>
    <source>
        <strain evidence="11">CBS 553.77</strain>
    </source>
</reference>
<proteinExistence type="inferred from homology"/>
<accession>A0A5N6YRY1</accession>
<dbReference type="GO" id="GO:0005743">
    <property type="term" value="C:mitochondrial inner membrane"/>
    <property type="evidence" value="ECO:0007669"/>
    <property type="project" value="UniProtKB-SubCell"/>
</dbReference>
<comment type="function">
    <text evidence="8">Mitochondrial intermembrane chaperone that participates in the import and insertion of some multi-pass transmembrane proteins into the mitochondrial inner membrane. Also required for the transfer of beta-barrel precursors from the TOM complex to the sorting and assembly machinery (SAM complex) of the outer membrane. Acts as a chaperone-like protein that protects the hydrophobic precursors from aggregation and guide them through the mitochondrial intermembrane space.</text>
</comment>
<keyword evidence="5 8" id="KW-0811">Translocation</keyword>
<evidence type="ECO:0000256" key="8">
    <source>
        <dbReference type="RuleBase" id="RU367043"/>
    </source>
</evidence>
<dbReference type="Gene3D" id="1.10.287.810">
    <property type="entry name" value="Mitochondrial import inner membrane translocase subunit tim13 like domains"/>
    <property type="match status" value="1"/>
</dbReference>
<dbReference type="EMBL" id="ML739603">
    <property type="protein sequence ID" value="KAE8348262.1"/>
    <property type="molecule type" value="Genomic_DNA"/>
</dbReference>
<keyword evidence="8" id="KW-0813">Transport</keyword>
<protein>
    <recommendedName>
        <fullName evidence="8">Mitochondrial import inner membrane translocase subunit</fullName>
    </recommendedName>
</protein>
<evidence type="ECO:0000313" key="11">
    <source>
        <dbReference type="Proteomes" id="UP000327118"/>
    </source>
</evidence>
<gene>
    <name evidence="10" type="ORF">BDV28DRAFT_143933</name>
</gene>